<dbReference type="AlphaFoldDB" id="A0AAP9DBB4"/>
<gene>
    <name evidence="1" type="ORF">ES815_12280</name>
</gene>
<proteinExistence type="predicted"/>
<evidence type="ECO:0000313" key="2">
    <source>
        <dbReference type="Proteomes" id="UP000317812"/>
    </source>
</evidence>
<dbReference type="Proteomes" id="UP000317812">
    <property type="component" value="Chromosome"/>
</dbReference>
<protein>
    <submittedName>
        <fullName evidence="1">Uncharacterized protein</fullName>
    </submittedName>
</protein>
<reference evidence="1 2" key="1">
    <citation type="submission" date="2019-01" db="EMBL/GenBank/DDBJ databases">
        <title>Florfenicol resistance in Enterobacteriaceae and whole-genome sequence analysis of florfenicol-resistant Leclercia adecarboxylata strain R25.</title>
        <authorList>
            <person name="Bao Q."/>
            <person name="Ying Y."/>
        </authorList>
    </citation>
    <scope>NUCLEOTIDE SEQUENCE [LARGE SCALE GENOMIC DNA]</scope>
    <source>
        <strain evidence="1 2">R25</strain>
    </source>
</reference>
<evidence type="ECO:0000313" key="1">
    <source>
        <dbReference type="EMBL" id="QDK19037.1"/>
    </source>
</evidence>
<name>A0AAP9DBB4_9ENTR</name>
<sequence length="66" mass="7384">MPGGATLTGPTKSVRFRLSDKQTAPTVGRVRRSRHPANRTTYFFRVHAMVQWEPTPGSNWLAPAAY</sequence>
<dbReference type="EMBL" id="CP035382">
    <property type="protein sequence ID" value="QDK19037.1"/>
    <property type="molecule type" value="Genomic_DNA"/>
</dbReference>
<accession>A0AAP9DBB4</accession>
<organism evidence="1 2">
    <name type="scientific">Leclercia adecarboxylata</name>
    <dbReference type="NCBI Taxonomy" id="83655"/>
    <lineage>
        <taxon>Bacteria</taxon>
        <taxon>Pseudomonadati</taxon>
        <taxon>Pseudomonadota</taxon>
        <taxon>Gammaproteobacteria</taxon>
        <taxon>Enterobacterales</taxon>
        <taxon>Enterobacteriaceae</taxon>
        <taxon>Leclercia</taxon>
    </lineage>
</organism>